<evidence type="ECO:0000313" key="8">
    <source>
        <dbReference type="EMBL" id="SMC12861.1"/>
    </source>
</evidence>
<feature type="transmembrane region" description="Helical" evidence="7">
    <location>
        <begin position="331"/>
        <end position="355"/>
    </location>
</feature>
<evidence type="ECO:0000313" key="9">
    <source>
        <dbReference type="Proteomes" id="UP000193224"/>
    </source>
</evidence>
<evidence type="ECO:0000256" key="3">
    <source>
        <dbReference type="ARBA" id="ARBA00022475"/>
    </source>
</evidence>
<reference evidence="8 9" key="1">
    <citation type="submission" date="2017-03" db="EMBL/GenBank/DDBJ databases">
        <authorList>
            <person name="Afonso C.L."/>
            <person name="Miller P.J."/>
            <person name="Scott M.A."/>
            <person name="Spackman E."/>
            <person name="Goraichik I."/>
            <person name="Dimitrov K.M."/>
            <person name="Suarez D.L."/>
            <person name="Swayne D.E."/>
        </authorList>
    </citation>
    <scope>NUCLEOTIDE SEQUENCE [LARGE SCALE GENOMIC DNA]</scope>
    <source>
        <strain evidence="8 9">CECT 7745</strain>
    </source>
</reference>
<feature type="transmembrane region" description="Helical" evidence="7">
    <location>
        <begin position="364"/>
        <end position="383"/>
    </location>
</feature>
<feature type="transmembrane region" description="Helical" evidence="7">
    <location>
        <begin position="122"/>
        <end position="143"/>
    </location>
</feature>
<evidence type="ECO:0000256" key="5">
    <source>
        <dbReference type="ARBA" id="ARBA00022989"/>
    </source>
</evidence>
<keyword evidence="6 7" id="KW-0472">Membrane</keyword>
<proteinExistence type="inferred from homology"/>
<dbReference type="EMBL" id="FWXB01000010">
    <property type="protein sequence ID" value="SMC12861.1"/>
    <property type="molecule type" value="Genomic_DNA"/>
</dbReference>
<name>A0A1X7BT80_9RHOB</name>
<feature type="transmembrane region" description="Helical" evidence="7">
    <location>
        <begin position="20"/>
        <end position="47"/>
    </location>
</feature>
<comment type="subcellular location">
    <subcellularLocation>
        <location evidence="1">Cell membrane</location>
        <topology evidence="1">Multi-pass membrane protein</topology>
    </subcellularLocation>
</comment>
<sequence length="487" mass="52053">MTGANAYHPHLVRGRSRAAVFGVLWSSLHTLIPSITSGAVFFVGAYFLSPADFGLVGLASSVVLFMIAFSPVAFGEALVQRQSVARAHADSVFWLTASVGVLFCLPFMIAASPIAERLGEPAIAALLPVLALRIPLELLATVPNAMIVRSMKFKLIALRTSIATLVSALISVSMLLAGYGYWALVISQVSGSFVSCAMSFWVSGWRPGLATRPSALWELAHYGLFASGDRMLATMRLDLIVLGSLGGNVLLGLYFFAQRFFQMLTQLVSGALSSVTHALLSTLQDDREKAAQAFSIASFVSAAVSMPMFCLAGLLIKDLLALLPEPGWEDAAFAIQAFCVAGILASVGVVQAALIKSRGKAHWWFYYQLVQQGSTIAVIALTYRYGLPTLMVVLVAKSFLIWPASLHMTARLLGISIRAYLAVFAGPAAATLAMGLAVVLTAPLLEMLSPVAGLGTSIALAFTIYVPTLALLSYARIRRIRHLLHQN</sequence>
<dbReference type="PANTHER" id="PTHR30250">
    <property type="entry name" value="PST FAMILY PREDICTED COLANIC ACID TRANSPORTER"/>
    <property type="match status" value="1"/>
</dbReference>
<feature type="transmembrane region" description="Helical" evidence="7">
    <location>
        <begin position="293"/>
        <end position="316"/>
    </location>
</feature>
<feature type="transmembrane region" description="Helical" evidence="7">
    <location>
        <begin position="420"/>
        <end position="445"/>
    </location>
</feature>
<feature type="transmembrane region" description="Helical" evidence="7">
    <location>
        <begin position="451"/>
        <end position="475"/>
    </location>
</feature>
<organism evidence="8 9">
    <name type="scientific">Roseovarius aestuarii</name>
    <dbReference type="NCBI Taxonomy" id="475083"/>
    <lineage>
        <taxon>Bacteria</taxon>
        <taxon>Pseudomonadati</taxon>
        <taxon>Pseudomonadota</taxon>
        <taxon>Alphaproteobacteria</taxon>
        <taxon>Rhodobacterales</taxon>
        <taxon>Roseobacteraceae</taxon>
        <taxon>Roseovarius</taxon>
    </lineage>
</organism>
<feature type="transmembrane region" description="Helical" evidence="7">
    <location>
        <begin position="53"/>
        <end position="79"/>
    </location>
</feature>
<evidence type="ECO:0000256" key="6">
    <source>
        <dbReference type="ARBA" id="ARBA00023136"/>
    </source>
</evidence>
<dbReference type="InterPro" id="IPR050833">
    <property type="entry name" value="Poly_Biosynth_Transport"/>
</dbReference>
<protein>
    <submittedName>
        <fullName evidence="8">Lipopolysaccharide biosynthesis protein WzxC</fullName>
    </submittedName>
</protein>
<dbReference type="RefSeq" id="WP_223412990.1">
    <property type="nucleotide sequence ID" value="NZ_FWXB01000010.1"/>
</dbReference>
<feature type="transmembrane region" description="Helical" evidence="7">
    <location>
        <begin position="155"/>
        <end position="175"/>
    </location>
</feature>
<dbReference type="Proteomes" id="UP000193224">
    <property type="component" value="Unassembled WGS sequence"/>
</dbReference>
<dbReference type="Pfam" id="PF13440">
    <property type="entry name" value="Polysacc_synt_3"/>
    <property type="match status" value="1"/>
</dbReference>
<feature type="transmembrane region" description="Helical" evidence="7">
    <location>
        <begin position="389"/>
        <end position="408"/>
    </location>
</feature>
<evidence type="ECO:0000256" key="1">
    <source>
        <dbReference type="ARBA" id="ARBA00004651"/>
    </source>
</evidence>
<accession>A0A1X7BT80</accession>
<evidence type="ECO:0000256" key="4">
    <source>
        <dbReference type="ARBA" id="ARBA00022692"/>
    </source>
</evidence>
<evidence type="ECO:0000256" key="2">
    <source>
        <dbReference type="ARBA" id="ARBA00007430"/>
    </source>
</evidence>
<dbReference type="PANTHER" id="PTHR30250:SF10">
    <property type="entry name" value="LIPOPOLYSACCHARIDE BIOSYNTHESIS PROTEIN WZXC"/>
    <property type="match status" value="1"/>
</dbReference>
<feature type="transmembrane region" description="Helical" evidence="7">
    <location>
        <begin position="91"/>
        <end position="110"/>
    </location>
</feature>
<feature type="transmembrane region" description="Helical" evidence="7">
    <location>
        <begin position="239"/>
        <end position="257"/>
    </location>
</feature>
<dbReference type="GO" id="GO:0005886">
    <property type="term" value="C:plasma membrane"/>
    <property type="evidence" value="ECO:0007669"/>
    <property type="project" value="UniProtKB-SubCell"/>
</dbReference>
<comment type="similarity">
    <text evidence="2">Belongs to the polysaccharide synthase family.</text>
</comment>
<keyword evidence="3" id="KW-1003">Cell membrane</keyword>
<dbReference type="CDD" id="cd13127">
    <property type="entry name" value="MATE_tuaB_like"/>
    <property type="match status" value="1"/>
</dbReference>
<gene>
    <name evidence="8" type="primary">wzxC</name>
    <name evidence="8" type="ORF">ROA7745_02693</name>
</gene>
<keyword evidence="4 7" id="KW-0812">Transmembrane</keyword>
<keyword evidence="9" id="KW-1185">Reference proteome</keyword>
<keyword evidence="5 7" id="KW-1133">Transmembrane helix</keyword>
<evidence type="ECO:0000256" key="7">
    <source>
        <dbReference type="SAM" id="Phobius"/>
    </source>
</evidence>
<dbReference type="AlphaFoldDB" id="A0A1X7BT80"/>